<dbReference type="EMBL" id="BARW01021734">
    <property type="protein sequence ID" value="GAI91357.1"/>
    <property type="molecule type" value="Genomic_DNA"/>
</dbReference>
<evidence type="ECO:0000313" key="1">
    <source>
        <dbReference type="EMBL" id="GAI91357.1"/>
    </source>
</evidence>
<gene>
    <name evidence="1" type="ORF">S12H4_36457</name>
</gene>
<protein>
    <submittedName>
        <fullName evidence="1">Uncharacterized protein</fullName>
    </submittedName>
</protein>
<proteinExistence type="predicted"/>
<sequence>PFNLAPKDKRTNILTDYRNCCWIPKDCGIGLNKFGYYLCGVGGGIDRVIGFDIGLEKIPEERTSLYTQAKNLCALCGHFNFRAFRPLESRKPVIGEPKSKSWIEIYQRYRKKKPNLSIY</sequence>
<reference evidence="1" key="1">
    <citation type="journal article" date="2014" name="Front. Microbiol.">
        <title>High frequency of phylogenetically diverse reductive dehalogenase-homologous genes in deep subseafloor sedimentary metagenomes.</title>
        <authorList>
            <person name="Kawai M."/>
            <person name="Futagami T."/>
            <person name="Toyoda A."/>
            <person name="Takaki Y."/>
            <person name="Nishi S."/>
            <person name="Hori S."/>
            <person name="Arai W."/>
            <person name="Tsubouchi T."/>
            <person name="Morono Y."/>
            <person name="Uchiyama I."/>
            <person name="Ito T."/>
            <person name="Fujiyama A."/>
            <person name="Inagaki F."/>
            <person name="Takami H."/>
        </authorList>
    </citation>
    <scope>NUCLEOTIDE SEQUENCE</scope>
    <source>
        <strain evidence="1">Expedition CK06-06</strain>
    </source>
</reference>
<dbReference type="AlphaFoldDB" id="X1SEA6"/>
<organism evidence="1">
    <name type="scientific">marine sediment metagenome</name>
    <dbReference type="NCBI Taxonomy" id="412755"/>
    <lineage>
        <taxon>unclassified sequences</taxon>
        <taxon>metagenomes</taxon>
        <taxon>ecological metagenomes</taxon>
    </lineage>
</organism>
<name>X1SEA6_9ZZZZ</name>
<comment type="caution">
    <text evidence="1">The sequence shown here is derived from an EMBL/GenBank/DDBJ whole genome shotgun (WGS) entry which is preliminary data.</text>
</comment>
<accession>X1SEA6</accession>
<feature type="non-terminal residue" evidence="1">
    <location>
        <position position="1"/>
    </location>
</feature>